<dbReference type="PROSITE" id="PS51450">
    <property type="entry name" value="LRR"/>
    <property type="match status" value="1"/>
</dbReference>
<dbReference type="PANTHER" id="PTHR18849:SF4">
    <property type="entry name" value="GENE 29133-RELATED"/>
    <property type="match status" value="1"/>
</dbReference>
<name>A0AAE1EFH6_9GAST</name>
<dbReference type="EMBL" id="JAWDGP010000113">
    <property type="protein sequence ID" value="KAK3803638.1"/>
    <property type="molecule type" value="Genomic_DNA"/>
</dbReference>
<evidence type="ECO:0000313" key="4">
    <source>
        <dbReference type="EMBL" id="KAK3803638.1"/>
    </source>
</evidence>
<gene>
    <name evidence="4" type="ORF">RRG08_023354</name>
</gene>
<feature type="compositionally biased region" description="Polar residues" evidence="3">
    <location>
        <begin position="21"/>
        <end position="34"/>
    </location>
</feature>
<keyword evidence="5" id="KW-1185">Reference proteome</keyword>
<protein>
    <submittedName>
        <fullName evidence="4">Uncharacterized protein</fullName>
    </submittedName>
</protein>
<sequence>MADAERLSLQADSVGSEESRPTVTSSVATIDPTGTNPLTNIYNISSPGPTPHTFGRRITASDLPSKKLQFSQWHELRSTEVKGDQLKAPRIRAGPLDKHRQFYELVDDDNSKIHHDLRGRQRVQLRDDLENWEHATLASFTRQELHHGYQKSNLSRVLGRLKKVVYLNLKDNELLNLSSFSFPKCEYLNLDSNNLTSLKQLPSIPRVKHLTVQDNGVSTLDGLSNLRSSPLEELYLAGNPVAFKIGYRYMVFSMLPHLHILDGVLRQEEDLQMPDKCQNDITDGLCTIS</sequence>
<dbReference type="InterPro" id="IPR001611">
    <property type="entry name" value="Leu-rich_rpt"/>
</dbReference>
<dbReference type="PANTHER" id="PTHR18849">
    <property type="entry name" value="LEUCINE RICH REPEAT PROTEIN"/>
    <property type="match status" value="1"/>
</dbReference>
<evidence type="ECO:0000256" key="3">
    <source>
        <dbReference type="SAM" id="MobiDB-lite"/>
    </source>
</evidence>
<dbReference type="SUPFAM" id="SSF52058">
    <property type="entry name" value="L domain-like"/>
    <property type="match status" value="1"/>
</dbReference>
<dbReference type="AlphaFoldDB" id="A0AAE1EFH6"/>
<feature type="region of interest" description="Disordered" evidence="3">
    <location>
        <begin position="1"/>
        <end position="34"/>
    </location>
</feature>
<evidence type="ECO:0000256" key="1">
    <source>
        <dbReference type="ARBA" id="ARBA00022614"/>
    </source>
</evidence>
<dbReference type="Gene3D" id="3.80.10.10">
    <property type="entry name" value="Ribonuclease Inhibitor"/>
    <property type="match status" value="1"/>
</dbReference>
<keyword evidence="1" id="KW-0433">Leucine-rich repeat</keyword>
<reference evidence="4" key="1">
    <citation type="journal article" date="2023" name="G3 (Bethesda)">
        <title>A reference genome for the long-term kleptoplast-retaining sea slug Elysia crispata morphotype clarki.</title>
        <authorList>
            <person name="Eastman K.E."/>
            <person name="Pendleton A.L."/>
            <person name="Shaikh M.A."/>
            <person name="Suttiyut T."/>
            <person name="Ogas R."/>
            <person name="Tomko P."/>
            <person name="Gavelis G."/>
            <person name="Widhalm J.R."/>
            <person name="Wisecaver J.H."/>
        </authorList>
    </citation>
    <scope>NUCLEOTIDE SEQUENCE</scope>
    <source>
        <strain evidence="4">ECLA1</strain>
    </source>
</reference>
<accession>A0AAE1EFH6</accession>
<dbReference type="InterPro" id="IPR032675">
    <property type="entry name" value="LRR_dom_sf"/>
</dbReference>
<dbReference type="Proteomes" id="UP001283361">
    <property type="component" value="Unassembled WGS sequence"/>
</dbReference>
<evidence type="ECO:0000256" key="2">
    <source>
        <dbReference type="ARBA" id="ARBA00022737"/>
    </source>
</evidence>
<proteinExistence type="predicted"/>
<comment type="caution">
    <text evidence="4">The sequence shown here is derived from an EMBL/GenBank/DDBJ whole genome shotgun (WGS) entry which is preliminary data.</text>
</comment>
<evidence type="ECO:0000313" key="5">
    <source>
        <dbReference type="Proteomes" id="UP001283361"/>
    </source>
</evidence>
<keyword evidence="2" id="KW-0677">Repeat</keyword>
<organism evidence="4 5">
    <name type="scientific">Elysia crispata</name>
    <name type="common">lettuce slug</name>
    <dbReference type="NCBI Taxonomy" id="231223"/>
    <lineage>
        <taxon>Eukaryota</taxon>
        <taxon>Metazoa</taxon>
        <taxon>Spiralia</taxon>
        <taxon>Lophotrochozoa</taxon>
        <taxon>Mollusca</taxon>
        <taxon>Gastropoda</taxon>
        <taxon>Heterobranchia</taxon>
        <taxon>Euthyneura</taxon>
        <taxon>Panpulmonata</taxon>
        <taxon>Sacoglossa</taxon>
        <taxon>Placobranchoidea</taxon>
        <taxon>Plakobranchidae</taxon>
        <taxon>Elysia</taxon>
    </lineage>
</organism>